<name>A0A9D1MDS7_9FIRM</name>
<gene>
    <name evidence="5" type="ORF">IAA61_10385</name>
</gene>
<dbReference type="Proteomes" id="UP000824109">
    <property type="component" value="Unassembled WGS sequence"/>
</dbReference>
<reference evidence="5" key="1">
    <citation type="submission" date="2020-10" db="EMBL/GenBank/DDBJ databases">
        <authorList>
            <person name="Gilroy R."/>
        </authorList>
    </citation>
    <scope>NUCLEOTIDE SEQUENCE</scope>
    <source>
        <strain evidence="5">USAMLcec3-3695</strain>
    </source>
</reference>
<accession>A0A9D1MDS7</accession>
<dbReference type="EMBL" id="DVNB01000106">
    <property type="protein sequence ID" value="HIU58197.1"/>
    <property type="molecule type" value="Genomic_DNA"/>
</dbReference>
<organism evidence="5 6">
    <name type="scientific">Candidatus Ornithomonoglobus merdipullorum</name>
    <dbReference type="NCBI Taxonomy" id="2840895"/>
    <lineage>
        <taxon>Bacteria</taxon>
        <taxon>Bacillati</taxon>
        <taxon>Bacillota</taxon>
        <taxon>Clostridia</taxon>
        <taxon>Candidatus Ornithomonoglobus</taxon>
    </lineage>
</organism>
<evidence type="ECO:0000259" key="4">
    <source>
        <dbReference type="PROSITE" id="PS01124"/>
    </source>
</evidence>
<comment type="caution">
    <text evidence="5">The sequence shown here is derived from an EMBL/GenBank/DDBJ whole genome shotgun (WGS) entry which is preliminary data.</text>
</comment>
<feature type="domain" description="HTH araC/xylS-type" evidence="4">
    <location>
        <begin position="6"/>
        <end position="104"/>
    </location>
</feature>
<dbReference type="SMART" id="SM00342">
    <property type="entry name" value="HTH_ARAC"/>
    <property type="match status" value="1"/>
</dbReference>
<evidence type="ECO:0000256" key="1">
    <source>
        <dbReference type="ARBA" id="ARBA00023015"/>
    </source>
</evidence>
<dbReference type="GO" id="GO:0003700">
    <property type="term" value="F:DNA-binding transcription factor activity"/>
    <property type="evidence" value="ECO:0007669"/>
    <property type="project" value="InterPro"/>
</dbReference>
<protein>
    <submittedName>
        <fullName evidence="5">Helix-turn-helix transcriptional regulator</fullName>
    </submittedName>
</protein>
<keyword evidence="1" id="KW-0805">Transcription regulation</keyword>
<dbReference type="Pfam" id="PF12833">
    <property type="entry name" value="HTH_18"/>
    <property type="match status" value="1"/>
</dbReference>
<dbReference type="InterPro" id="IPR009057">
    <property type="entry name" value="Homeodomain-like_sf"/>
</dbReference>
<dbReference type="PANTHER" id="PTHR43280">
    <property type="entry name" value="ARAC-FAMILY TRANSCRIPTIONAL REGULATOR"/>
    <property type="match status" value="1"/>
</dbReference>
<keyword evidence="2" id="KW-0238">DNA-binding</keyword>
<evidence type="ECO:0000256" key="2">
    <source>
        <dbReference type="ARBA" id="ARBA00023125"/>
    </source>
</evidence>
<dbReference type="PANTHER" id="PTHR43280:SF2">
    <property type="entry name" value="HTH-TYPE TRANSCRIPTIONAL REGULATOR EXSA"/>
    <property type="match status" value="1"/>
</dbReference>
<dbReference type="AlphaFoldDB" id="A0A9D1MDS7"/>
<dbReference type="PROSITE" id="PS01124">
    <property type="entry name" value="HTH_ARAC_FAMILY_2"/>
    <property type="match status" value="1"/>
</dbReference>
<dbReference type="InterPro" id="IPR018060">
    <property type="entry name" value="HTH_AraC"/>
</dbReference>
<sequence length="108" mass="12956">MENDFERIERYIRAHYKENIIIKSMAQELYISPAYLGLLFSREAGTNVKTYVHSMRMEQIVTGMVDESNTIKDLVYEAGYNNYNNFFSWFERFFGVSPEQFRKTLWLI</sequence>
<evidence type="ECO:0000313" key="6">
    <source>
        <dbReference type="Proteomes" id="UP000824109"/>
    </source>
</evidence>
<dbReference type="Gene3D" id="1.10.10.60">
    <property type="entry name" value="Homeodomain-like"/>
    <property type="match status" value="2"/>
</dbReference>
<keyword evidence="3" id="KW-0804">Transcription</keyword>
<dbReference type="GO" id="GO:0043565">
    <property type="term" value="F:sequence-specific DNA binding"/>
    <property type="evidence" value="ECO:0007669"/>
    <property type="project" value="InterPro"/>
</dbReference>
<evidence type="ECO:0000256" key="3">
    <source>
        <dbReference type="ARBA" id="ARBA00023163"/>
    </source>
</evidence>
<evidence type="ECO:0000313" key="5">
    <source>
        <dbReference type="EMBL" id="HIU58197.1"/>
    </source>
</evidence>
<dbReference type="SUPFAM" id="SSF46689">
    <property type="entry name" value="Homeodomain-like"/>
    <property type="match status" value="1"/>
</dbReference>
<proteinExistence type="predicted"/>
<reference evidence="5" key="2">
    <citation type="journal article" date="2021" name="PeerJ">
        <title>Extensive microbial diversity within the chicken gut microbiome revealed by metagenomics and culture.</title>
        <authorList>
            <person name="Gilroy R."/>
            <person name="Ravi A."/>
            <person name="Getino M."/>
            <person name="Pursley I."/>
            <person name="Horton D.L."/>
            <person name="Alikhan N.F."/>
            <person name="Baker D."/>
            <person name="Gharbi K."/>
            <person name="Hall N."/>
            <person name="Watson M."/>
            <person name="Adriaenssens E.M."/>
            <person name="Foster-Nyarko E."/>
            <person name="Jarju S."/>
            <person name="Secka A."/>
            <person name="Antonio M."/>
            <person name="Oren A."/>
            <person name="Chaudhuri R.R."/>
            <person name="La Ragione R."/>
            <person name="Hildebrand F."/>
            <person name="Pallen M.J."/>
        </authorList>
    </citation>
    <scope>NUCLEOTIDE SEQUENCE</scope>
    <source>
        <strain evidence="5">USAMLcec3-3695</strain>
    </source>
</reference>